<evidence type="ECO:0000313" key="1">
    <source>
        <dbReference type="EMBL" id="SFJ91538.1"/>
    </source>
</evidence>
<name>A0A1I3V7Z9_9LACT</name>
<sequence>MSRTEEVLSLMNTLKDYLVEERTVLINHDGERLLELVSAKEETMNALAQYDESEIEIEQLTGITLEIKSLQETNVLLTEQSISFTEQLVSNIQKNATKKSTYSKKGTFDKTGQNAFIDQSL</sequence>
<dbReference type="OrthoDB" id="2168425at2"/>
<dbReference type="AlphaFoldDB" id="A0A1I3V7Z9"/>
<evidence type="ECO:0008006" key="3">
    <source>
        <dbReference type="Google" id="ProtNLM"/>
    </source>
</evidence>
<protein>
    <recommendedName>
        <fullName evidence="3">FlgN protein</fullName>
    </recommendedName>
</protein>
<proteinExistence type="predicted"/>
<dbReference type="GO" id="GO:0044780">
    <property type="term" value="P:bacterial-type flagellum assembly"/>
    <property type="evidence" value="ECO:0007669"/>
    <property type="project" value="InterPro"/>
</dbReference>
<dbReference type="Proteomes" id="UP000199589">
    <property type="component" value="Unassembled WGS sequence"/>
</dbReference>
<dbReference type="EMBL" id="FOSJ01000002">
    <property type="protein sequence ID" value="SFJ91538.1"/>
    <property type="molecule type" value="Genomic_DNA"/>
</dbReference>
<dbReference type="SUPFAM" id="SSF140566">
    <property type="entry name" value="FlgN-like"/>
    <property type="match status" value="1"/>
</dbReference>
<accession>A0A1I3V7Z9</accession>
<organism evidence="1 2">
    <name type="scientific">Marinilactibacillus piezotolerans</name>
    <dbReference type="NCBI Taxonomy" id="258723"/>
    <lineage>
        <taxon>Bacteria</taxon>
        <taxon>Bacillati</taxon>
        <taxon>Bacillota</taxon>
        <taxon>Bacilli</taxon>
        <taxon>Lactobacillales</taxon>
        <taxon>Carnobacteriaceae</taxon>
        <taxon>Marinilactibacillus</taxon>
    </lineage>
</organism>
<gene>
    <name evidence="1" type="ORF">SAMN04488569_100281</name>
</gene>
<dbReference type="RefSeq" id="WP_091895470.1">
    <property type="nucleotide sequence ID" value="NZ_FOSJ01000002.1"/>
</dbReference>
<dbReference type="InterPro" id="IPR036679">
    <property type="entry name" value="FlgN-like_sf"/>
</dbReference>
<keyword evidence="2" id="KW-1185">Reference proteome</keyword>
<reference evidence="2" key="1">
    <citation type="submission" date="2016-10" db="EMBL/GenBank/DDBJ databases">
        <authorList>
            <person name="Varghese N."/>
            <person name="Submissions S."/>
        </authorList>
    </citation>
    <scope>NUCLEOTIDE SEQUENCE [LARGE SCALE GENOMIC DNA]</scope>
    <source>
        <strain evidence="2">DSM 16108</strain>
    </source>
</reference>
<evidence type="ECO:0000313" key="2">
    <source>
        <dbReference type="Proteomes" id="UP000199589"/>
    </source>
</evidence>